<evidence type="ECO:0000256" key="3">
    <source>
        <dbReference type="ARBA" id="ARBA00010763"/>
    </source>
</evidence>
<dbReference type="Proteomes" id="UP001560267">
    <property type="component" value="Unassembled WGS sequence"/>
</dbReference>
<evidence type="ECO:0000256" key="2">
    <source>
        <dbReference type="ARBA" id="ARBA00005046"/>
    </source>
</evidence>
<dbReference type="SUPFAM" id="SSF63882">
    <property type="entry name" value="MoeA N-terminal region -like"/>
    <property type="match status" value="1"/>
</dbReference>
<comment type="pathway">
    <text evidence="2 7">Cofactor biosynthesis; molybdopterin biosynthesis.</text>
</comment>
<evidence type="ECO:0000256" key="6">
    <source>
        <dbReference type="ARBA" id="ARBA00047317"/>
    </source>
</evidence>
<evidence type="ECO:0000313" key="9">
    <source>
        <dbReference type="EMBL" id="MEX6428468.1"/>
    </source>
</evidence>
<dbReference type="PANTHER" id="PTHR10192:SF5">
    <property type="entry name" value="GEPHYRIN"/>
    <property type="match status" value="1"/>
</dbReference>
<dbReference type="Gene3D" id="2.40.340.10">
    <property type="entry name" value="MoeA, C-terminal, domain IV"/>
    <property type="match status" value="1"/>
</dbReference>
<evidence type="ECO:0000256" key="1">
    <source>
        <dbReference type="ARBA" id="ARBA00002901"/>
    </source>
</evidence>
<dbReference type="Pfam" id="PF03453">
    <property type="entry name" value="MoeA_N"/>
    <property type="match status" value="1"/>
</dbReference>
<comment type="caution">
    <text evidence="9">The sequence shown here is derived from an EMBL/GenBank/DDBJ whole genome shotgun (WGS) entry which is preliminary data.</text>
</comment>
<dbReference type="NCBIfam" id="NF045515">
    <property type="entry name" value="Glp_gephyrin"/>
    <property type="match status" value="1"/>
</dbReference>
<reference evidence="9 10" key="1">
    <citation type="submission" date="2024-07" db="EMBL/GenBank/DDBJ databases">
        <title>Draft Genome Sequence of Ferrimicrobium acidiphilum Strain YE2023, Isolated from a Pulp of Bioleach Reactor.</title>
        <authorList>
            <person name="Elkina Y.A."/>
            <person name="Bulaeva A.G."/>
            <person name="Beletsky A.V."/>
            <person name="Mardanov A.V."/>
        </authorList>
    </citation>
    <scope>NUCLEOTIDE SEQUENCE [LARGE SCALE GENOMIC DNA]</scope>
    <source>
        <strain evidence="9 10">YE2023</strain>
    </source>
</reference>
<evidence type="ECO:0000256" key="5">
    <source>
        <dbReference type="ARBA" id="ARBA00023150"/>
    </source>
</evidence>
<dbReference type="SUPFAM" id="SSF63867">
    <property type="entry name" value="MoeA C-terminal domain-like"/>
    <property type="match status" value="1"/>
</dbReference>
<dbReference type="EC" id="2.10.1.1" evidence="7"/>
<keyword evidence="5 7" id="KW-0501">Molybdenum cofactor biosynthesis</keyword>
<dbReference type="Pfam" id="PF03454">
    <property type="entry name" value="MoeA_C"/>
    <property type="match status" value="1"/>
</dbReference>
<evidence type="ECO:0000313" key="10">
    <source>
        <dbReference type="Proteomes" id="UP001560267"/>
    </source>
</evidence>
<dbReference type="NCBIfam" id="TIGR00177">
    <property type="entry name" value="molyb_syn"/>
    <property type="match status" value="1"/>
</dbReference>
<dbReference type="EMBL" id="JBFSHR010000003">
    <property type="protein sequence ID" value="MEX6428468.1"/>
    <property type="molecule type" value="Genomic_DNA"/>
</dbReference>
<evidence type="ECO:0000259" key="8">
    <source>
        <dbReference type="SMART" id="SM00852"/>
    </source>
</evidence>
<dbReference type="InterPro" id="IPR001453">
    <property type="entry name" value="MoaB/Mog_dom"/>
</dbReference>
<dbReference type="InterPro" id="IPR005110">
    <property type="entry name" value="MoeA_linker/N"/>
</dbReference>
<keyword evidence="7" id="KW-0460">Magnesium</keyword>
<comment type="function">
    <text evidence="1 7">Catalyzes the insertion of molybdate into adenylated molybdopterin with the concomitant release of AMP.</text>
</comment>
<dbReference type="Pfam" id="PF00994">
    <property type="entry name" value="MoCF_biosynth"/>
    <property type="match status" value="1"/>
</dbReference>
<comment type="similarity">
    <text evidence="3 7">Belongs to the MoeA family.</text>
</comment>
<keyword evidence="10" id="KW-1185">Reference proteome</keyword>
<keyword evidence="7" id="KW-0479">Metal-binding</keyword>
<protein>
    <recommendedName>
        <fullName evidence="7">Molybdopterin molybdenumtransferase</fullName>
        <ecNumber evidence="7">2.10.1.1</ecNumber>
    </recommendedName>
</protein>
<dbReference type="CDD" id="cd00887">
    <property type="entry name" value="MoeA"/>
    <property type="match status" value="1"/>
</dbReference>
<dbReference type="SMART" id="SM00852">
    <property type="entry name" value="MoCF_biosynth"/>
    <property type="match status" value="1"/>
</dbReference>
<dbReference type="InterPro" id="IPR038987">
    <property type="entry name" value="MoeA-like"/>
</dbReference>
<gene>
    <name evidence="9" type="primary">glp</name>
    <name evidence="9" type="ORF">AB6A68_01240</name>
</gene>
<sequence>MKPLQEVIDHTLANIERMPELSTTLGEASGLFLAHPIVVENPVPPFDNTAVDGFAVCMETFATGIAEDLNVVATVAAGDDPSHLRLRSGEAIRIMTGAPLPPGTDAVVMIEDTLLQGEKVKVLRLPTLGANIRRRGSDVDAGEHIFETGTRITPAVKGVLASLSVTHVAVFRRPIVGVISTGDELSDDPILAPGKIRDSNRPSLYDAVAAAGATAVDLGSVGDDPDQLRAAFTHAVASCDALVTSGGVSVGDFDYTKAVLDELSDNQFTWFQVAIKPAKPYAFGRIAGVPVFGLPGNPVSALVSFELFVRPSIRKMLGTPRLFRPTMRATLTVAINHQPDGKLHLLRGVVETDGHGGLIVTPQGHQGSHVLTGMAQANGLMLVPDGAHLKPGDATDVIIVEELGNPTLTLPHTKTDG</sequence>
<keyword evidence="7" id="KW-0808">Transferase</keyword>
<evidence type="ECO:0000256" key="4">
    <source>
        <dbReference type="ARBA" id="ARBA00022505"/>
    </source>
</evidence>
<dbReference type="Gene3D" id="3.90.105.10">
    <property type="entry name" value="Molybdopterin biosynthesis moea protein, domain 2"/>
    <property type="match status" value="1"/>
</dbReference>
<dbReference type="InterPro" id="IPR036135">
    <property type="entry name" value="MoeA_linker/N_sf"/>
</dbReference>
<dbReference type="PANTHER" id="PTHR10192">
    <property type="entry name" value="MOLYBDOPTERIN BIOSYNTHESIS PROTEIN"/>
    <property type="match status" value="1"/>
</dbReference>
<dbReference type="Gene3D" id="3.40.980.10">
    <property type="entry name" value="MoaB/Mog-like domain"/>
    <property type="match status" value="1"/>
</dbReference>
<dbReference type="InterPro" id="IPR036688">
    <property type="entry name" value="MoeA_C_domain_IV_sf"/>
</dbReference>
<dbReference type="Gene3D" id="2.170.190.11">
    <property type="entry name" value="Molybdopterin biosynthesis moea protein, domain 3"/>
    <property type="match status" value="1"/>
</dbReference>
<feature type="domain" description="MoaB/Mog" evidence="8">
    <location>
        <begin position="177"/>
        <end position="315"/>
    </location>
</feature>
<comment type="catalytic activity">
    <reaction evidence="6">
        <text>adenylyl-molybdopterin + molybdate = Mo-molybdopterin + AMP + H(+)</text>
        <dbReference type="Rhea" id="RHEA:35047"/>
        <dbReference type="ChEBI" id="CHEBI:15378"/>
        <dbReference type="ChEBI" id="CHEBI:36264"/>
        <dbReference type="ChEBI" id="CHEBI:62727"/>
        <dbReference type="ChEBI" id="CHEBI:71302"/>
        <dbReference type="ChEBI" id="CHEBI:456215"/>
        <dbReference type="EC" id="2.10.1.1"/>
    </reaction>
</comment>
<organism evidence="9 10">
    <name type="scientific">Ferrimicrobium acidiphilum</name>
    <dbReference type="NCBI Taxonomy" id="121039"/>
    <lineage>
        <taxon>Bacteria</taxon>
        <taxon>Bacillati</taxon>
        <taxon>Actinomycetota</taxon>
        <taxon>Acidimicrobiia</taxon>
        <taxon>Acidimicrobiales</taxon>
        <taxon>Acidimicrobiaceae</taxon>
        <taxon>Ferrimicrobium</taxon>
    </lineage>
</organism>
<dbReference type="RefSeq" id="WP_298381797.1">
    <property type="nucleotide sequence ID" value="NZ_JBFSHR010000003.1"/>
</dbReference>
<comment type="cofactor">
    <cofactor evidence="7">
        <name>Mg(2+)</name>
        <dbReference type="ChEBI" id="CHEBI:18420"/>
    </cofactor>
</comment>
<accession>A0ABV3XYT5</accession>
<dbReference type="InterPro" id="IPR005111">
    <property type="entry name" value="MoeA_C_domain_IV"/>
</dbReference>
<name>A0ABV3XYT5_9ACTN</name>
<proteinExistence type="inferred from homology"/>
<dbReference type="InterPro" id="IPR036425">
    <property type="entry name" value="MoaB/Mog-like_dom_sf"/>
</dbReference>
<dbReference type="SUPFAM" id="SSF53218">
    <property type="entry name" value="Molybdenum cofactor biosynthesis proteins"/>
    <property type="match status" value="1"/>
</dbReference>
<keyword evidence="4 7" id="KW-0500">Molybdenum</keyword>
<evidence type="ECO:0000256" key="7">
    <source>
        <dbReference type="RuleBase" id="RU365090"/>
    </source>
</evidence>